<dbReference type="EMBL" id="CAWVOK010000006">
    <property type="protein sequence ID" value="CAK8162433.1"/>
    <property type="molecule type" value="Genomic_DNA"/>
</dbReference>
<keyword evidence="2" id="KW-1185">Reference proteome</keyword>
<evidence type="ECO:0000313" key="2">
    <source>
        <dbReference type="Proteomes" id="UP001314181"/>
    </source>
</evidence>
<organism evidence="1 2">
    <name type="scientific">Candidatus Xenohaliotis californiensis</name>
    <dbReference type="NCBI Taxonomy" id="84677"/>
    <lineage>
        <taxon>Bacteria</taxon>
        <taxon>Pseudomonadati</taxon>
        <taxon>Pseudomonadota</taxon>
        <taxon>Alphaproteobacteria</taxon>
        <taxon>Rickettsiales</taxon>
        <taxon>Anaplasmataceae</taxon>
        <taxon>Candidatus Xenohaliotis</taxon>
    </lineage>
</organism>
<accession>A0ABM9N771</accession>
<name>A0ABM9N771_9RICK</name>
<reference evidence="1 2" key="1">
    <citation type="submission" date="2024-01" db="EMBL/GenBank/DDBJ databases">
        <authorList>
            <person name="Kunselman E."/>
        </authorList>
    </citation>
    <scope>NUCLEOTIDE SEQUENCE [LARGE SCALE GENOMIC DNA]</scope>
    <source>
        <strain evidence="1">2 abalone samples</strain>
    </source>
</reference>
<protein>
    <submittedName>
        <fullName evidence="1">Uncharacterized protein</fullName>
    </submittedName>
</protein>
<sequence length="61" mass="7243">MQHKGQYHNSMQTNMQTNTITLFSATLYKIITRQNIANLYINTYMLHNRHKIIITNFILST</sequence>
<comment type="caution">
    <text evidence="1">The sequence shown here is derived from an EMBL/GenBank/DDBJ whole genome shotgun (WGS) entry which is preliminary data.</text>
</comment>
<evidence type="ECO:0000313" key="1">
    <source>
        <dbReference type="EMBL" id="CAK8162433.1"/>
    </source>
</evidence>
<gene>
    <name evidence="1" type="ORF">CAXC1_150027</name>
</gene>
<proteinExistence type="predicted"/>
<dbReference type="Proteomes" id="UP001314181">
    <property type="component" value="Unassembled WGS sequence"/>
</dbReference>